<dbReference type="EMBL" id="OIVN01006035">
    <property type="protein sequence ID" value="SPD24906.1"/>
    <property type="molecule type" value="Genomic_DNA"/>
</dbReference>
<dbReference type="InterPro" id="IPR018181">
    <property type="entry name" value="Heat_shock_70_CS"/>
</dbReference>
<feature type="compositionally biased region" description="Polar residues" evidence="4">
    <location>
        <begin position="555"/>
        <end position="575"/>
    </location>
</feature>
<evidence type="ECO:0008006" key="8">
    <source>
        <dbReference type="Google" id="ProtNLM"/>
    </source>
</evidence>
<protein>
    <recommendedName>
        <fullName evidence="8">Integrase catalytic domain-containing protein</fullName>
    </recommendedName>
</protein>
<evidence type="ECO:0000259" key="6">
    <source>
        <dbReference type="Pfam" id="PF25597"/>
    </source>
</evidence>
<dbReference type="FunFam" id="3.30.420.40:FF:000028">
    <property type="entry name" value="heat shock 70 kDa protein-like"/>
    <property type="match status" value="1"/>
</dbReference>
<dbReference type="AlphaFoldDB" id="A0A2N9IGJ8"/>
<comment type="similarity">
    <text evidence="1">Belongs to the heat shock protein 70 family.</text>
</comment>
<dbReference type="InterPro" id="IPR036397">
    <property type="entry name" value="RNaseH_sf"/>
</dbReference>
<dbReference type="Pfam" id="PF13976">
    <property type="entry name" value="gag_pre-integrs"/>
    <property type="match status" value="1"/>
</dbReference>
<feature type="compositionally biased region" description="Low complexity" evidence="4">
    <location>
        <begin position="1107"/>
        <end position="1133"/>
    </location>
</feature>
<dbReference type="SUPFAM" id="SSF100920">
    <property type="entry name" value="Heat shock protein 70kD (HSP70), peptide-binding domain"/>
    <property type="match status" value="1"/>
</dbReference>
<accession>A0A2N9IGJ8</accession>
<dbReference type="GO" id="GO:0003676">
    <property type="term" value="F:nucleic acid binding"/>
    <property type="evidence" value="ECO:0007669"/>
    <property type="project" value="InterPro"/>
</dbReference>
<dbReference type="Gene3D" id="3.30.420.10">
    <property type="entry name" value="Ribonuclease H-like superfamily/Ribonuclease H"/>
    <property type="match status" value="1"/>
</dbReference>
<feature type="region of interest" description="Disordered" evidence="4">
    <location>
        <begin position="1098"/>
        <end position="1138"/>
    </location>
</feature>
<organism evidence="7">
    <name type="scientific">Fagus sylvatica</name>
    <name type="common">Beechnut</name>
    <dbReference type="NCBI Taxonomy" id="28930"/>
    <lineage>
        <taxon>Eukaryota</taxon>
        <taxon>Viridiplantae</taxon>
        <taxon>Streptophyta</taxon>
        <taxon>Embryophyta</taxon>
        <taxon>Tracheophyta</taxon>
        <taxon>Spermatophyta</taxon>
        <taxon>Magnoliopsida</taxon>
        <taxon>eudicotyledons</taxon>
        <taxon>Gunneridae</taxon>
        <taxon>Pentapetalae</taxon>
        <taxon>rosids</taxon>
        <taxon>fabids</taxon>
        <taxon>Fagales</taxon>
        <taxon>Fagaceae</taxon>
        <taxon>Fagus</taxon>
    </lineage>
</organism>
<dbReference type="InterPro" id="IPR029047">
    <property type="entry name" value="HSP70_peptide-bd_sf"/>
</dbReference>
<dbReference type="InterPro" id="IPR043129">
    <property type="entry name" value="ATPase_NBD"/>
</dbReference>
<dbReference type="Gene3D" id="2.60.34.10">
    <property type="entry name" value="Substrate Binding Domain Of DNAk, Chain A, domain 1"/>
    <property type="match status" value="1"/>
</dbReference>
<evidence type="ECO:0000256" key="4">
    <source>
        <dbReference type="SAM" id="MobiDB-lite"/>
    </source>
</evidence>
<name>A0A2N9IGJ8_FAGSY</name>
<dbReference type="PANTHER" id="PTHR19375">
    <property type="entry name" value="HEAT SHOCK PROTEIN 70KDA"/>
    <property type="match status" value="1"/>
</dbReference>
<keyword evidence="2" id="KW-0547">Nucleotide-binding</keyword>
<dbReference type="SUPFAM" id="SSF53067">
    <property type="entry name" value="Actin-like ATPase domain"/>
    <property type="match status" value="3"/>
</dbReference>
<proteinExistence type="inferred from homology"/>
<evidence type="ECO:0000313" key="7">
    <source>
        <dbReference type="EMBL" id="SPD24906.1"/>
    </source>
</evidence>
<evidence type="ECO:0000259" key="5">
    <source>
        <dbReference type="Pfam" id="PF13976"/>
    </source>
</evidence>
<dbReference type="Gene3D" id="3.90.640.10">
    <property type="entry name" value="Actin, Chain A, domain 4"/>
    <property type="match status" value="1"/>
</dbReference>
<dbReference type="FunFam" id="3.30.420.40:FF:000004">
    <property type="entry name" value="Molecular chaperone DnaK"/>
    <property type="match status" value="1"/>
</dbReference>
<keyword evidence="3" id="KW-0067">ATP-binding</keyword>
<dbReference type="GO" id="GO:0140662">
    <property type="term" value="F:ATP-dependent protein folding chaperone"/>
    <property type="evidence" value="ECO:0007669"/>
    <property type="project" value="InterPro"/>
</dbReference>
<dbReference type="Pfam" id="PF00012">
    <property type="entry name" value="HSP70"/>
    <property type="match status" value="2"/>
</dbReference>
<dbReference type="SUPFAM" id="SSF53098">
    <property type="entry name" value="Ribonuclease H-like"/>
    <property type="match status" value="1"/>
</dbReference>
<feature type="domain" description="Retroviral polymerase SH3-like" evidence="6">
    <location>
        <begin position="463"/>
        <end position="524"/>
    </location>
</feature>
<dbReference type="FunFam" id="3.90.640.10:FF:000003">
    <property type="entry name" value="Molecular chaperone DnaK"/>
    <property type="match status" value="1"/>
</dbReference>
<dbReference type="InterPro" id="IPR057670">
    <property type="entry name" value="SH3_retrovirus"/>
</dbReference>
<feature type="region of interest" description="Disordered" evidence="4">
    <location>
        <begin position="545"/>
        <end position="603"/>
    </location>
</feature>
<dbReference type="PROSITE" id="PS01036">
    <property type="entry name" value="HSP70_3"/>
    <property type="match status" value="1"/>
</dbReference>
<evidence type="ECO:0000256" key="3">
    <source>
        <dbReference type="ARBA" id="ARBA00022840"/>
    </source>
</evidence>
<dbReference type="CDD" id="cd10234">
    <property type="entry name" value="ASKHA_NBD_HSP70_DnaK-like"/>
    <property type="match status" value="1"/>
</dbReference>
<reference evidence="7" key="1">
    <citation type="submission" date="2018-02" db="EMBL/GenBank/DDBJ databases">
        <authorList>
            <person name="Cohen D.B."/>
            <person name="Kent A.D."/>
        </authorList>
    </citation>
    <scope>NUCLEOTIDE SEQUENCE</scope>
</reference>
<dbReference type="InterPro" id="IPR013126">
    <property type="entry name" value="Hsp_70_fam"/>
</dbReference>
<gene>
    <name evidence="7" type="ORF">FSB_LOCUS52788</name>
</gene>
<dbReference type="Pfam" id="PF25597">
    <property type="entry name" value="SH3_retrovirus"/>
    <property type="match status" value="1"/>
</dbReference>
<dbReference type="Gene3D" id="3.30.420.40">
    <property type="match status" value="3"/>
</dbReference>
<sequence>MATSAATHFHFYPACSHKPNRNTCSTLTSSRNVFLVVGIDLGTTNSAVAAMEGGKPMIVTNAEGQRTTPSVVAYTKNGDRLVGQIAKRQAVVNPENTFFSVKRFIGRKMSEVDEEAKQSSSFLAFFHCLNHLWYCSAAAVRIPVCPLPSKVEQTPKTHCLRRNFLSRLPIETPPLPLESSLEDDFSRAKITAIRRRTRLHVPIIESARCHALSRAPTRLAAVPATCQSPSTPHQLEDIITQALIRAGNAFSSSTLSVLPGKFFSWLLNSACCNHMTPYPSFFSHTSSARHAPNIHTTNGSTKLVRSIGTVSTSKLSISDVFHDPRTGQELGTGRRIGRLFEISNLRLLATGVSAATSSSPSLSLWHSRLRHASSSRVQQLVSKGLLGTSQQNGRAERKLRHILDTVRAFLLSSKVLVPFWGEVVLTAVHTINRIPSSTISNQTPYERLFGSPPHYQHLRSFSSACFVLLQPHEHNKLEPRSRLCYFLGYGETQKGYRCYDPIAHRLRVSRHVVFWEPRLFTEVSQFRPSFSLSSLSDLFPEVSTPSPELFPPSPEVSTSIPQTESSDHSSGLSSQETPHSSPESPAPAPSEDPTPATTLRRSSRVTSLPSHLRDFHCYTALADTTFELLWLRWLLQDLGVSTSSAAPIYCDNRSAIQIARNDVFHERTKHIEIDCHLVRHHLFQGSLQLISVSFHDQLADIFTKSHPTGRFRDLVSKLQLVSYKVVRDENGNVKLERPALGKQFAAEEISAQVLRKLVEDASKFLNDEVSKAVITVPAYFNDSQRTATKDAGHIAGLDVLRIINEPTAALLAYGFEKKNNETILVFDLGRGTFDVSVLEVRDGVFEVLSTSGDTHLGGDDFDKRIVDWLAQNFKRDEGIDLLKDKQALQCLTETAEKAKMELSTLTLTNISLPFITATADGPKHIRHHPDKGFELQLKTALRDAKLSFKDIDEVILVGGSTRIPAVQELVRKMTGKEPNVTVNPDEVVALGAADQLEKLVNIVLLDVTPLSLGLETLGGVMTKIIPKNATLPTSKSEVFSTAADGQTSVEINVYQGEREFVRDNKSLGSFCLDGIPPAPRGVPQIEGTGKKQNITITGASTLPSDEPAQPSQPGAGPASSTATGSSGSTGKTANGDDVIEADFTDSNDYGNIMMLLLLAPCSPPMMINVFWRMGTC</sequence>
<dbReference type="InterPro" id="IPR012337">
    <property type="entry name" value="RNaseH-like_sf"/>
</dbReference>
<feature type="domain" description="GAG-pre-integrase" evidence="5">
    <location>
        <begin position="351"/>
        <end position="389"/>
    </location>
</feature>
<dbReference type="PROSITE" id="PS00297">
    <property type="entry name" value="HSP70_1"/>
    <property type="match status" value="1"/>
</dbReference>
<dbReference type="GO" id="GO:0005524">
    <property type="term" value="F:ATP binding"/>
    <property type="evidence" value="ECO:0007669"/>
    <property type="project" value="UniProtKB-KW"/>
</dbReference>
<evidence type="ECO:0000256" key="2">
    <source>
        <dbReference type="ARBA" id="ARBA00022741"/>
    </source>
</evidence>
<evidence type="ECO:0000256" key="1">
    <source>
        <dbReference type="ARBA" id="ARBA00007381"/>
    </source>
</evidence>
<dbReference type="PRINTS" id="PR00301">
    <property type="entry name" value="HEATSHOCK70"/>
</dbReference>
<dbReference type="InterPro" id="IPR025724">
    <property type="entry name" value="GAG-pre-integrase_dom"/>
</dbReference>
<dbReference type="CDD" id="cd09272">
    <property type="entry name" value="RNase_HI_RT_Ty1"/>
    <property type="match status" value="1"/>
</dbReference>